<gene>
    <name evidence="2" type="ORF">H9980_02005</name>
</gene>
<comment type="caution">
    <text evidence="2">The sequence shown here is derived from an EMBL/GenBank/DDBJ whole genome shotgun (WGS) entry which is preliminary data.</text>
</comment>
<accession>A0A9D2BLR8</accession>
<dbReference type="Pfam" id="PF12728">
    <property type="entry name" value="HTH_17"/>
    <property type="match status" value="1"/>
</dbReference>
<dbReference type="NCBIfam" id="TIGR01764">
    <property type="entry name" value="excise"/>
    <property type="match status" value="1"/>
</dbReference>
<dbReference type="Proteomes" id="UP000886724">
    <property type="component" value="Unassembled WGS sequence"/>
</dbReference>
<dbReference type="InterPro" id="IPR041657">
    <property type="entry name" value="HTH_17"/>
</dbReference>
<evidence type="ECO:0000313" key="2">
    <source>
        <dbReference type="EMBL" id="HIX80728.1"/>
    </source>
</evidence>
<organism evidence="2 3">
    <name type="scientific">Candidatus Erysipelatoclostridium merdavium</name>
    <dbReference type="NCBI Taxonomy" id="2838566"/>
    <lineage>
        <taxon>Bacteria</taxon>
        <taxon>Bacillati</taxon>
        <taxon>Bacillota</taxon>
        <taxon>Erysipelotrichia</taxon>
        <taxon>Erysipelotrichales</taxon>
        <taxon>Erysipelotrichales incertae sedis</taxon>
    </lineage>
</organism>
<dbReference type="InterPro" id="IPR038148">
    <property type="entry name" value="Tn1545/Tn916_Xis"/>
</dbReference>
<protein>
    <submittedName>
        <fullName evidence="2">Helix-turn-helix domain-containing protein</fullName>
    </submittedName>
</protein>
<name>A0A9D2BLR8_9FIRM</name>
<evidence type="ECO:0000259" key="1">
    <source>
        <dbReference type="Pfam" id="PF12728"/>
    </source>
</evidence>
<reference evidence="2" key="1">
    <citation type="journal article" date="2021" name="PeerJ">
        <title>Extensive microbial diversity within the chicken gut microbiome revealed by metagenomics and culture.</title>
        <authorList>
            <person name="Gilroy R."/>
            <person name="Ravi A."/>
            <person name="Getino M."/>
            <person name="Pursley I."/>
            <person name="Horton D.L."/>
            <person name="Alikhan N.F."/>
            <person name="Baker D."/>
            <person name="Gharbi K."/>
            <person name="Hall N."/>
            <person name="Watson M."/>
            <person name="Adriaenssens E.M."/>
            <person name="Foster-Nyarko E."/>
            <person name="Jarju S."/>
            <person name="Secka A."/>
            <person name="Antonio M."/>
            <person name="Oren A."/>
            <person name="Chaudhuri R.R."/>
            <person name="La Ragione R."/>
            <person name="Hildebrand F."/>
            <person name="Pallen M.J."/>
        </authorList>
    </citation>
    <scope>NUCLEOTIDE SEQUENCE</scope>
    <source>
        <strain evidence="2">ChiGjej1B1-14440</strain>
    </source>
</reference>
<dbReference type="Gene3D" id="3.90.105.50">
    <property type="match status" value="1"/>
</dbReference>
<evidence type="ECO:0000313" key="3">
    <source>
        <dbReference type="Proteomes" id="UP000886724"/>
    </source>
</evidence>
<proteinExistence type="predicted"/>
<sequence>MVFEKTDKLNVPLWHKPLLTIEEASKYFGIGKNKLYEITDRNDCDFVVFNNSKRLIKREKMEQWLNEQIYI</sequence>
<feature type="domain" description="Helix-turn-helix" evidence="1">
    <location>
        <begin position="18"/>
        <end position="68"/>
    </location>
</feature>
<reference evidence="2" key="2">
    <citation type="submission" date="2021-04" db="EMBL/GenBank/DDBJ databases">
        <authorList>
            <person name="Gilroy R."/>
        </authorList>
    </citation>
    <scope>NUCLEOTIDE SEQUENCE</scope>
    <source>
        <strain evidence="2">ChiGjej1B1-14440</strain>
    </source>
</reference>
<dbReference type="EMBL" id="DXET01000051">
    <property type="protein sequence ID" value="HIX80728.1"/>
    <property type="molecule type" value="Genomic_DNA"/>
</dbReference>
<dbReference type="AlphaFoldDB" id="A0A9D2BLR8"/>
<dbReference type="GO" id="GO:0003677">
    <property type="term" value="F:DNA binding"/>
    <property type="evidence" value="ECO:0007669"/>
    <property type="project" value="InterPro"/>
</dbReference>
<dbReference type="InterPro" id="IPR010093">
    <property type="entry name" value="SinI_DNA-bd"/>
</dbReference>